<organism evidence="1 2">
    <name type="scientific">Pseudobdellovibrio exovorus JSS</name>
    <dbReference type="NCBI Taxonomy" id="1184267"/>
    <lineage>
        <taxon>Bacteria</taxon>
        <taxon>Pseudomonadati</taxon>
        <taxon>Bdellovibrionota</taxon>
        <taxon>Bdellovibrionia</taxon>
        <taxon>Bdellovibrionales</taxon>
        <taxon>Pseudobdellovibrionaceae</taxon>
        <taxon>Pseudobdellovibrio</taxon>
    </lineage>
</organism>
<protein>
    <submittedName>
        <fullName evidence="1">Uncharacterized protein</fullName>
    </submittedName>
</protein>
<evidence type="ECO:0000313" key="1">
    <source>
        <dbReference type="EMBL" id="AGH94582.1"/>
    </source>
</evidence>
<reference evidence="1 2" key="1">
    <citation type="journal article" date="2013" name="ISME J.">
        <title>By their genes ye shall know them: genomic signatures of predatory bacteria.</title>
        <authorList>
            <person name="Pasternak Z."/>
            <person name="Pietrokovski S."/>
            <person name="Rotem O."/>
            <person name="Gophna U."/>
            <person name="Lurie-Weinberger M.N."/>
            <person name="Jurkevitch E."/>
        </authorList>
    </citation>
    <scope>NUCLEOTIDE SEQUENCE [LARGE SCALE GENOMIC DNA]</scope>
    <source>
        <strain evidence="1 2">JSS</strain>
    </source>
</reference>
<dbReference type="KEGG" id="bex:A11Q_362"/>
<dbReference type="Proteomes" id="UP000012040">
    <property type="component" value="Chromosome"/>
</dbReference>
<keyword evidence="2" id="KW-1185">Reference proteome</keyword>
<proteinExistence type="predicted"/>
<dbReference type="AlphaFoldDB" id="M4V5G8"/>
<dbReference type="EMBL" id="CP003537">
    <property type="protein sequence ID" value="AGH94582.1"/>
    <property type="molecule type" value="Genomic_DNA"/>
</dbReference>
<gene>
    <name evidence="1" type="ORF">A11Q_362</name>
</gene>
<accession>M4V5G8</accession>
<sequence>MDTNQETNKVIPIKTTPETLFNRFLQRKTKSPTDKQLQRWEDEGGCVPITEDDPEFYDDKPFSQRLGAYLSRAWKSLNSNFNPLEKKNIQ</sequence>
<dbReference type="HOGENOM" id="CLU_2434899_0_0_7"/>
<dbReference type="PATRIC" id="fig|1184267.3.peg.365"/>
<dbReference type="STRING" id="1184267.A11Q_362"/>
<evidence type="ECO:0000313" key="2">
    <source>
        <dbReference type="Proteomes" id="UP000012040"/>
    </source>
</evidence>
<name>M4V5G8_9BACT</name>
<dbReference type="RefSeq" id="WP_015469072.1">
    <property type="nucleotide sequence ID" value="NC_020813.1"/>
</dbReference>